<feature type="compositionally biased region" description="Polar residues" evidence="1">
    <location>
        <begin position="1"/>
        <end position="19"/>
    </location>
</feature>
<dbReference type="EMBL" id="MK552141">
    <property type="protein sequence ID" value="QBQ74575.1"/>
    <property type="molecule type" value="Genomic_DNA"/>
</dbReference>
<accession>A0A482MLQ8</accession>
<sequence length="173" mass="19213">MATKTGSRSALLPSVTQTPAPKKPKLRTPVYVDRENRVLTVDSRVKTYLRPLSKGISEKGTVVAIDERGLSVKIDGVREVREYTVEEAAEKLIFTGMKKKKVRYAEDCSTDERARASVEIGRSGILVDLYLDDRSVTINIEPEHVMRALEGRPLGGVIPQARARVRTYSAVSE</sequence>
<evidence type="ECO:0000313" key="3">
    <source>
        <dbReference type="Proteomes" id="UP000301424"/>
    </source>
</evidence>
<evidence type="ECO:0000313" key="2">
    <source>
        <dbReference type="EMBL" id="QBQ74575.1"/>
    </source>
</evidence>
<keyword evidence="3" id="KW-1185">Reference proteome</keyword>
<name>A0A482MLQ8_9CAUD</name>
<organism evidence="2 3">
    <name type="scientific">Burkholderia phage BcepSauron</name>
    <dbReference type="NCBI Taxonomy" id="2530033"/>
    <lineage>
        <taxon>Viruses</taxon>
        <taxon>Duplodnaviria</taxon>
        <taxon>Heunggongvirae</taxon>
        <taxon>Uroviricota</taxon>
        <taxon>Caudoviricetes</taxon>
        <taxon>Sarumanvirus</taxon>
        <taxon>Sarumanvirus bcepsauron</taxon>
    </lineage>
</organism>
<feature type="region of interest" description="Disordered" evidence="1">
    <location>
        <begin position="1"/>
        <end position="25"/>
    </location>
</feature>
<protein>
    <submittedName>
        <fullName evidence="2">Uncharacterized protein</fullName>
    </submittedName>
</protein>
<evidence type="ECO:0000256" key="1">
    <source>
        <dbReference type="SAM" id="MobiDB-lite"/>
    </source>
</evidence>
<dbReference type="Proteomes" id="UP000301424">
    <property type="component" value="Segment"/>
</dbReference>
<proteinExistence type="predicted"/>
<reference evidence="2 3" key="1">
    <citation type="submission" date="2019-02" db="EMBL/GenBank/DDBJ databases">
        <title>Complete genome sequence of Burkholderia cenocepacia phage BcepSauron.</title>
        <authorList>
            <person name="Park K."/>
            <person name="Gonzalez C."/>
            <person name="Liu M."/>
            <person name="Gill J."/>
        </authorList>
    </citation>
    <scope>NUCLEOTIDE SEQUENCE [LARGE SCALE GENOMIC DNA]</scope>
</reference>
<gene>
    <name evidence="2" type="ORF">BcepSauron_195</name>
</gene>